<dbReference type="EMBL" id="HACM01001709">
    <property type="protein sequence ID" value="CRZ02151.1"/>
    <property type="molecule type" value="Transcribed_RNA"/>
</dbReference>
<accession>A0A0H5QLB5</accession>
<dbReference type="AlphaFoldDB" id="A0A0H5QLB5"/>
<sequence length="124" mass="13920">MANPILLNLYVARTTSGLILALALLPRPQFHDCLCLQSCVSPPMSYRSPGIVQPLQPPDFDWPSLSEAALSQCDYFSNAELDPLLNYVDDLYFTKLDRLFIPPTASQLKLRILIVAQLFLARLI</sequence>
<evidence type="ECO:0000313" key="1">
    <source>
        <dbReference type="EMBL" id="CRZ02151.1"/>
    </source>
</evidence>
<protein>
    <submittedName>
        <fullName evidence="1">Uncharacterized protein</fullName>
    </submittedName>
</protein>
<organism evidence="1">
    <name type="scientific">Spongospora subterranea</name>
    <dbReference type="NCBI Taxonomy" id="70186"/>
    <lineage>
        <taxon>Eukaryota</taxon>
        <taxon>Sar</taxon>
        <taxon>Rhizaria</taxon>
        <taxon>Endomyxa</taxon>
        <taxon>Phytomyxea</taxon>
        <taxon>Plasmodiophorida</taxon>
        <taxon>Plasmodiophoridae</taxon>
        <taxon>Spongospora</taxon>
    </lineage>
</organism>
<reference evidence="1" key="1">
    <citation type="submission" date="2015-04" db="EMBL/GenBank/DDBJ databases">
        <title>The genome sequence of the plant pathogenic Rhizarian Plasmodiophora brassicae reveals insights in its biotrophic life cycle and the origin of chitin synthesis.</title>
        <authorList>
            <person name="Schwelm A."/>
            <person name="Fogelqvist J."/>
            <person name="Knaust A."/>
            <person name="Julke S."/>
            <person name="Lilja T."/>
            <person name="Dhandapani V."/>
            <person name="Bonilla-Rosso G."/>
            <person name="Karlsson M."/>
            <person name="Shevchenko A."/>
            <person name="Choi S.R."/>
            <person name="Kim H.G."/>
            <person name="Park J.Y."/>
            <person name="Lim Y.P."/>
            <person name="Ludwig-Muller J."/>
            <person name="Dixelius C."/>
        </authorList>
    </citation>
    <scope>NUCLEOTIDE SEQUENCE</scope>
    <source>
        <tissue evidence="1">Potato root galls</tissue>
    </source>
</reference>
<name>A0A0H5QLB5_9EUKA</name>
<proteinExistence type="predicted"/>